<dbReference type="HOGENOM" id="CLU_800321_0_0_1"/>
<dbReference type="SUPFAM" id="SSF56112">
    <property type="entry name" value="Protein kinase-like (PK-like)"/>
    <property type="match status" value="1"/>
</dbReference>
<evidence type="ECO:0000259" key="6">
    <source>
        <dbReference type="PROSITE" id="PS50011"/>
    </source>
</evidence>
<keyword evidence="4" id="KW-0808">Transferase</keyword>
<dbReference type="EnsemblProtists" id="EOD05989">
    <property type="protein sequence ID" value="EOD05989"/>
    <property type="gene ID" value="EMIHUDRAFT_68823"/>
</dbReference>
<keyword evidence="4" id="KW-0418">Kinase</keyword>
<dbReference type="STRING" id="2903.R1DB05"/>
<dbReference type="Gene3D" id="1.10.510.10">
    <property type="entry name" value="Transferase(Phosphotransferase) domain 1"/>
    <property type="match status" value="1"/>
</dbReference>
<dbReference type="SMART" id="SM00220">
    <property type="entry name" value="S_TKc"/>
    <property type="match status" value="1"/>
</dbReference>
<comment type="similarity">
    <text evidence="4">Belongs to the protein kinase superfamily.</text>
</comment>
<dbReference type="KEGG" id="ehx:EMIHUDRAFT_68823"/>
<evidence type="ECO:0000313" key="7">
    <source>
        <dbReference type="EnsemblProtists" id="EOD05989"/>
    </source>
</evidence>
<name>A0A0D3I404_EMIH1</name>
<dbReference type="GO" id="GO:0005524">
    <property type="term" value="F:ATP binding"/>
    <property type="evidence" value="ECO:0007669"/>
    <property type="project" value="UniProtKB-UniRule"/>
</dbReference>
<evidence type="ECO:0000256" key="4">
    <source>
        <dbReference type="RuleBase" id="RU000304"/>
    </source>
</evidence>
<feature type="region of interest" description="Disordered" evidence="5">
    <location>
        <begin position="293"/>
        <end position="347"/>
    </location>
</feature>
<feature type="domain" description="Protein kinase" evidence="6">
    <location>
        <begin position="18"/>
        <end position="306"/>
    </location>
</feature>
<evidence type="ECO:0000256" key="5">
    <source>
        <dbReference type="SAM" id="MobiDB-lite"/>
    </source>
</evidence>
<feature type="binding site" evidence="3">
    <location>
        <position position="49"/>
    </location>
    <ligand>
        <name>ATP</name>
        <dbReference type="ChEBI" id="CHEBI:30616"/>
    </ligand>
</feature>
<dbReference type="InterPro" id="IPR017441">
    <property type="entry name" value="Protein_kinase_ATP_BS"/>
</dbReference>
<dbReference type="InterPro" id="IPR008271">
    <property type="entry name" value="Ser/Thr_kinase_AS"/>
</dbReference>
<evidence type="ECO:0000256" key="2">
    <source>
        <dbReference type="ARBA" id="ARBA00022840"/>
    </source>
</evidence>
<reference evidence="8" key="1">
    <citation type="journal article" date="2013" name="Nature">
        <title>Pan genome of the phytoplankton Emiliania underpins its global distribution.</title>
        <authorList>
            <person name="Read B.A."/>
            <person name="Kegel J."/>
            <person name="Klute M.J."/>
            <person name="Kuo A."/>
            <person name="Lefebvre S.C."/>
            <person name="Maumus F."/>
            <person name="Mayer C."/>
            <person name="Miller J."/>
            <person name="Monier A."/>
            <person name="Salamov A."/>
            <person name="Young J."/>
            <person name="Aguilar M."/>
            <person name="Claverie J.M."/>
            <person name="Frickenhaus S."/>
            <person name="Gonzalez K."/>
            <person name="Herman E.K."/>
            <person name="Lin Y.C."/>
            <person name="Napier J."/>
            <person name="Ogata H."/>
            <person name="Sarno A.F."/>
            <person name="Shmutz J."/>
            <person name="Schroeder D."/>
            <person name="de Vargas C."/>
            <person name="Verret F."/>
            <person name="von Dassow P."/>
            <person name="Valentin K."/>
            <person name="Van de Peer Y."/>
            <person name="Wheeler G."/>
            <person name="Dacks J.B."/>
            <person name="Delwiche C.F."/>
            <person name="Dyhrman S.T."/>
            <person name="Glockner G."/>
            <person name="John U."/>
            <person name="Richards T."/>
            <person name="Worden A.Z."/>
            <person name="Zhang X."/>
            <person name="Grigoriev I.V."/>
            <person name="Allen A.E."/>
            <person name="Bidle K."/>
            <person name="Borodovsky M."/>
            <person name="Bowler C."/>
            <person name="Brownlee C."/>
            <person name="Cock J.M."/>
            <person name="Elias M."/>
            <person name="Gladyshev V.N."/>
            <person name="Groth M."/>
            <person name="Guda C."/>
            <person name="Hadaegh A."/>
            <person name="Iglesias-Rodriguez M.D."/>
            <person name="Jenkins J."/>
            <person name="Jones B.M."/>
            <person name="Lawson T."/>
            <person name="Leese F."/>
            <person name="Lindquist E."/>
            <person name="Lobanov A."/>
            <person name="Lomsadze A."/>
            <person name="Malik S.B."/>
            <person name="Marsh M.E."/>
            <person name="Mackinder L."/>
            <person name="Mock T."/>
            <person name="Mueller-Roeber B."/>
            <person name="Pagarete A."/>
            <person name="Parker M."/>
            <person name="Probert I."/>
            <person name="Quesneville H."/>
            <person name="Raines C."/>
            <person name="Rensing S.A."/>
            <person name="Riano-Pachon D.M."/>
            <person name="Richier S."/>
            <person name="Rokitta S."/>
            <person name="Shiraiwa Y."/>
            <person name="Soanes D.M."/>
            <person name="van der Giezen M."/>
            <person name="Wahlund T.M."/>
            <person name="Williams B."/>
            <person name="Wilson W."/>
            <person name="Wolfe G."/>
            <person name="Wurch L.L."/>
        </authorList>
    </citation>
    <scope>NUCLEOTIDE SEQUENCE</scope>
</reference>
<keyword evidence="8" id="KW-1185">Reference proteome</keyword>
<dbReference type="PANTHER" id="PTHR24347">
    <property type="entry name" value="SERINE/THREONINE-PROTEIN KINASE"/>
    <property type="match status" value="1"/>
</dbReference>
<dbReference type="PROSITE" id="PS00107">
    <property type="entry name" value="PROTEIN_KINASE_ATP"/>
    <property type="match status" value="1"/>
</dbReference>
<protein>
    <recommendedName>
        <fullName evidence="6">Protein kinase domain-containing protein</fullName>
    </recommendedName>
</protein>
<dbReference type="InterPro" id="IPR000719">
    <property type="entry name" value="Prot_kinase_dom"/>
</dbReference>
<dbReference type="RefSeq" id="XP_005758418.1">
    <property type="nucleotide sequence ID" value="XM_005758361.1"/>
</dbReference>
<proteinExistence type="inferred from homology"/>
<evidence type="ECO:0000313" key="8">
    <source>
        <dbReference type="Proteomes" id="UP000013827"/>
    </source>
</evidence>
<dbReference type="PaxDb" id="2903-EOD05989"/>
<dbReference type="InterPro" id="IPR011009">
    <property type="entry name" value="Kinase-like_dom_sf"/>
</dbReference>
<accession>A0A0D3I404</accession>
<dbReference type="GeneID" id="17252065"/>
<sequence length="347" mass="36864">MLLGSAVDIVLSSVEERYELGDMIGVGHFSQVHCARPAGSLGEHSIALKGIEQSVLNDDEEALAMLVGECRALRLASECSALQSRVVRLREVLGTPSSVYLVLDRVAGVELFTLVERHGALPEPFVAPLMAQLCHALAALHSIGVVHCDVKPENLIISHYPAEGREADGESSLPPQLTLIDFGYAATLAEGESCEGLAGSPEYAAPEVLTWLSRDRRGEPYGGPADVWSAAVTAHVLLTAELPFELPDAEDADEEALAEAARLTSLSFEQPEWALAEQARAWVAACMAPSQADRPTASEARALPWLQRHPGDVTESGGGEEGRLKPAPCTPPPVELNASIPDGCDEA</sequence>
<reference evidence="7" key="2">
    <citation type="submission" date="2024-10" db="UniProtKB">
        <authorList>
            <consortium name="EnsemblProtists"/>
        </authorList>
    </citation>
    <scope>IDENTIFICATION</scope>
</reference>
<keyword evidence="4" id="KW-0723">Serine/threonine-protein kinase</keyword>
<evidence type="ECO:0000256" key="3">
    <source>
        <dbReference type="PROSITE-ProRule" id="PRU10141"/>
    </source>
</evidence>
<dbReference type="PROSITE" id="PS50011">
    <property type="entry name" value="PROTEIN_KINASE_DOM"/>
    <property type="match status" value="1"/>
</dbReference>
<keyword evidence="2 3" id="KW-0067">ATP-binding</keyword>
<dbReference type="GO" id="GO:0004674">
    <property type="term" value="F:protein serine/threonine kinase activity"/>
    <property type="evidence" value="ECO:0007669"/>
    <property type="project" value="UniProtKB-KW"/>
</dbReference>
<keyword evidence="1 3" id="KW-0547">Nucleotide-binding</keyword>
<dbReference type="Pfam" id="PF00069">
    <property type="entry name" value="Pkinase"/>
    <property type="match status" value="1"/>
</dbReference>
<dbReference type="Proteomes" id="UP000013827">
    <property type="component" value="Unassembled WGS sequence"/>
</dbReference>
<dbReference type="eggNOG" id="KOG0583">
    <property type="taxonomic scope" value="Eukaryota"/>
</dbReference>
<dbReference type="PROSITE" id="PS00108">
    <property type="entry name" value="PROTEIN_KINASE_ST"/>
    <property type="match status" value="1"/>
</dbReference>
<dbReference type="AlphaFoldDB" id="A0A0D3I404"/>
<organism evidence="7 8">
    <name type="scientific">Emiliania huxleyi (strain CCMP1516)</name>
    <dbReference type="NCBI Taxonomy" id="280463"/>
    <lineage>
        <taxon>Eukaryota</taxon>
        <taxon>Haptista</taxon>
        <taxon>Haptophyta</taxon>
        <taxon>Prymnesiophyceae</taxon>
        <taxon>Isochrysidales</taxon>
        <taxon>Noelaerhabdaceae</taxon>
        <taxon>Emiliania</taxon>
    </lineage>
</organism>
<evidence type="ECO:0000256" key="1">
    <source>
        <dbReference type="ARBA" id="ARBA00022741"/>
    </source>
</evidence>